<dbReference type="PANTHER" id="PTHR22617">
    <property type="entry name" value="CHEMOTAXIS SENSOR HISTIDINE KINASE-RELATED"/>
    <property type="match status" value="1"/>
</dbReference>
<dbReference type="Gene3D" id="2.40.50.180">
    <property type="entry name" value="CheA-289, Domain 4"/>
    <property type="match status" value="1"/>
</dbReference>
<dbReference type="Proteomes" id="UP000076609">
    <property type="component" value="Unassembled WGS sequence"/>
</dbReference>
<accession>A0ABR5Y7L0</accession>
<dbReference type="EMBL" id="LQQO01000063">
    <property type="protein sequence ID" value="KZE08553.1"/>
    <property type="molecule type" value="Genomic_DNA"/>
</dbReference>
<comment type="caution">
    <text evidence="2">The sequence shown here is derived from an EMBL/GenBank/DDBJ whole genome shotgun (WGS) entry which is preliminary data.</text>
</comment>
<dbReference type="SUPFAM" id="SSF50341">
    <property type="entry name" value="CheW-like"/>
    <property type="match status" value="1"/>
</dbReference>
<dbReference type="PANTHER" id="PTHR22617:SF23">
    <property type="entry name" value="CHEMOTAXIS PROTEIN CHEW"/>
    <property type="match status" value="1"/>
</dbReference>
<evidence type="ECO:0000259" key="1">
    <source>
        <dbReference type="PROSITE" id="PS50851"/>
    </source>
</evidence>
<keyword evidence="3" id="KW-1185">Reference proteome</keyword>
<dbReference type="SMART" id="SM00260">
    <property type="entry name" value="CheW"/>
    <property type="match status" value="1"/>
</dbReference>
<evidence type="ECO:0000313" key="2">
    <source>
        <dbReference type="EMBL" id="KZE08553.1"/>
    </source>
</evidence>
<organism evidence="2 3">
    <name type="scientific">Sphingomonas hankookensis</name>
    <dbReference type="NCBI Taxonomy" id="563996"/>
    <lineage>
        <taxon>Bacteria</taxon>
        <taxon>Pseudomonadati</taxon>
        <taxon>Pseudomonadota</taxon>
        <taxon>Alphaproteobacteria</taxon>
        <taxon>Sphingomonadales</taxon>
        <taxon>Sphingomonadaceae</taxon>
        <taxon>Sphingomonas</taxon>
    </lineage>
</organism>
<dbReference type="PROSITE" id="PS50851">
    <property type="entry name" value="CHEW"/>
    <property type="match status" value="1"/>
</dbReference>
<protein>
    <submittedName>
        <fullName evidence="2">Chemotaxis protein CheW</fullName>
    </submittedName>
</protein>
<dbReference type="RefSeq" id="WP_066694349.1">
    <property type="nucleotide sequence ID" value="NZ_CP117025.1"/>
</dbReference>
<dbReference type="InterPro" id="IPR039315">
    <property type="entry name" value="CheW"/>
</dbReference>
<sequence>MQPDEQRQAGGLVPWNSDRQLEVLVFDLGGQSFALEAVLVREILDMMPETRVPGAPDLVGHVINFRGRIIPLADLHLAFGMRVPETTKDSRIVVIEAELGGEPTILGLRTDKVHEVATFSAAHSEDAPVVGLRWRREHVRTLIRHGDDDIVVLPDLNAIFQSITRGDVAGTSIH</sequence>
<feature type="domain" description="CheW-like" evidence="1">
    <location>
        <begin position="20"/>
        <end position="165"/>
    </location>
</feature>
<gene>
    <name evidence="2" type="ORF">AVT10_08320</name>
</gene>
<evidence type="ECO:0000313" key="3">
    <source>
        <dbReference type="Proteomes" id="UP000076609"/>
    </source>
</evidence>
<dbReference type="InterPro" id="IPR002545">
    <property type="entry name" value="CheW-lke_dom"/>
</dbReference>
<dbReference type="Pfam" id="PF01584">
    <property type="entry name" value="CheW"/>
    <property type="match status" value="1"/>
</dbReference>
<name>A0ABR5Y7L0_9SPHN</name>
<dbReference type="Gene3D" id="2.30.30.40">
    <property type="entry name" value="SH3 Domains"/>
    <property type="match status" value="1"/>
</dbReference>
<proteinExistence type="predicted"/>
<reference evidence="3" key="1">
    <citation type="submission" date="2016-01" db="EMBL/GenBank/DDBJ databases">
        <title>Draft genome of Chromobacterium sp. F49.</title>
        <authorList>
            <person name="Hong K.W."/>
        </authorList>
    </citation>
    <scope>NUCLEOTIDE SEQUENCE [LARGE SCALE GENOMIC DNA]</scope>
    <source>
        <strain evidence="3">CN3</strain>
    </source>
</reference>
<dbReference type="InterPro" id="IPR036061">
    <property type="entry name" value="CheW-like_dom_sf"/>
</dbReference>